<dbReference type="VEuPathDB" id="FungiDB:VP01_6236g1"/>
<proteinExistence type="predicted"/>
<sequence>CIEFVVELVWTEPEFFLIKMHNCFYSLCETLLSIQAIHQNLVNRLCLTLKKAKTPNVHKSLVAKYTFIYGKKKTKLTSAFYFKKLRVWNPAARHITNQEHDCISLLPAIFIGGVIALTTTMDTFNRPNLIKQMNSYPAKNLVLVLDNAAIHSGKYLNIIYLRLSSIKIKLKSTPELTHNLNPRWAIWQVSVKTMTVNLLL</sequence>
<dbReference type="AlphaFoldDB" id="A0A0L6UGJ6"/>
<organism evidence="1 2">
    <name type="scientific">Puccinia sorghi</name>
    <dbReference type="NCBI Taxonomy" id="27349"/>
    <lineage>
        <taxon>Eukaryota</taxon>
        <taxon>Fungi</taxon>
        <taxon>Dikarya</taxon>
        <taxon>Basidiomycota</taxon>
        <taxon>Pucciniomycotina</taxon>
        <taxon>Pucciniomycetes</taxon>
        <taxon>Pucciniales</taxon>
        <taxon>Pucciniaceae</taxon>
        <taxon>Puccinia</taxon>
    </lineage>
</organism>
<accession>A0A0L6UGJ6</accession>
<dbReference type="PANTHER" id="PTHR46564:SF1">
    <property type="entry name" value="TRANSPOSASE"/>
    <property type="match status" value="1"/>
</dbReference>
<dbReference type="Proteomes" id="UP000037035">
    <property type="component" value="Unassembled WGS sequence"/>
</dbReference>
<feature type="non-terminal residue" evidence="1">
    <location>
        <position position="1"/>
    </location>
</feature>
<dbReference type="OrthoDB" id="2142724at2759"/>
<evidence type="ECO:0000313" key="1">
    <source>
        <dbReference type="EMBL" id="KNZ47671.1"/>
    </source>
</evidence>
<reference evidence="1 2" key="1">
    <citation type="submission" date="2015-08" db="EMBL/GenBank/DDBJ databases">
        <title>Next Generation Sequencing and Analysis of the Genome of Puccinia sorghi L Schw, the Causal Agent of Maize Common Rust.</title>
        <authorList>
            <person name="Rochi L."/>
            <person name="Burguener G."/>
            <person name="Darino M."/>
            <person name="Turjanski A."/>
            <person name="Kreff E."/>
            <person name="Dieguez M.J."/>
            <person name="Sacco F."/>
        </authorList>
    </citation>
    <scope>NUCLEOTIDE SEQUENCE [LARGE SCALE GENOMIC DNA]</scope>
    <source>
        <strain evidence="1 2">RO10H11247</strain>
    </source>
</reference>
<comment type="caution">
    <text evidence="1">The sequence shown here is derived from an EMBL/GenBank/DDBJ whole genome shotgun (WGS) entry which is preliminary data.</text>
</comment>
<evidence type="ECO:0008006" key="3">
    <source>
        <dbReference type="Google" id="ProtNLM"/>
    </source>
</evidence>
<dbReference type="EMBL" id="LAVV01011537">
    <property type="protein sequence ID" value="KNZ47671.1"/>
    <property type="molecule type" value="Genomic_DNA"/>
</dbReference>
<name>A0A0L6UGJ6_9BASI</name>
<keyword evidence="2" id="KW-1185">Reference proteome</keyword>
<gene>
    <name evidence="1" type="ORF">VP01_6236g1</name>
</gene>
<dbReference type="PANTHER" id="PTHR46564">
    <property type="entry name" value="TRANSPOSASE"/>
    <property type="match status" value="1"/>
</dbReference>
<dbReference type="STRING" id="27349.A0A0L6UGJ6"/>
<evidence type="ECO:0000313" key="2">
    <source>
        <dbReference type="Proteomes" id="UP000037035"/>
    </source>
</evidence>
<protein>
    <recommendedName>
        <fullName evidence="3">Tc1-like transposase DDE domain-containing protein</fullName>
    </recommendedName>
</protein>